<proteinExistence type="predicted"/>
<name>A0A514D551_9VIRU</name>
<evidence type="ECO:0000313" key="1">
    <source>
        <dbReference type="EMBL" id="QDH88716.1"/>
    </source>
</evidence>
<sequence>MPQIANITVKKNDGTTDVVYTAVAPSAGDKSPAVWRNNTIGTAAAHRPELRLQSTSNGPRTVRRLDATFSWPVTATGSDGRVTVTDKVPVTLSAAIPLGVADSDVNEAVAQAMNLFASTLFKSSVQSGFAPT</sequence>
<accession>A0A514D551</accession>
<dbReference type="EMBL" id="MN034296">
    <property type="protein sequence ID" value="QDH88716.1"/>
    <property type="molecule type" value="Genomic_RNA"/>
</dbReference>
<reference evidence="1" key="1">
    <citation type="submission" date="2019-05" db="EMBL/GenBank/DDBJ databases">
        <title>Metatranscriptomic reconstruction reveals RNA viruses with the potential to shape carbon cycling in soil.</title>
        <authorList>
            <person name="Starr E.P."/>
            <person name="Nuccio E."/>
            <person name="Pett-Ridge J."/>
            <person name="Banfield J.F."/>
            <person name="Firestone M.K."/>
        </authorList>
    </citation>
    <scope>NUCLEOTIDE SEQUENCE</scope>
    <source>
        <strain evidence="1">H2_Rhizo_32_scaffold_1630</strain>
    </source>
</reference>
<organism evidence="1">
    <name type="scientific">Leviviridae sp</name>
    <dbReference type="NCBI Taxonomy" id="2027243"/>
    <lineage>
        <taxon>Viruses</taxon>
        <taxon>Riboviria</taxon>
        <taxon>Orthornavirae</taxon>
        <taxon>Lenarviricota</taxon>
        <taxon>Leviviricetes</taxon>
        <taxon>Norzivirales</taxon>
        <taxon>Fiersviridae</taxon>
    </lineage>
</organism>
<protein>
    <submittedName>
        <fullName evidence="1">Uncharacterized protein</fullName>
    </submittedName>
</protein>
<gene>
    <name evidence="1" type="ORF">H2Rhizo321630_000002</name>
</gene>